<dbReference type="Proteomes" id="UP001178507">
    <property type="component" value="Unassembled WGS sequence"/>
</dbReference>
<evidence type="ECO:0000313" key="2">
    <source>
        <dbReference type="Proteomes" id="UP001178507"/>
    </source>
</evidence>
<dbReference type="EMBL" id="CAUJNA010001455">
    <property type="protein sequence ID" value="CAJ1387081.1"/>
    <property type="molecule type" value="Genomic_DNA"/>
</dbReference>
<protein>
    <submittedName>
        <fullName evidence="1">Uncharacterized protein</fullName>
    </submittedName>
</protein>
<reference evidence="1" key="1">
    <citation type="submission" date="2023-08" db="EMBL/GenBank/DDBJ databases">
        <authorList>
            <person name="Chen Y."/>
            <person name="Shah S."/>
            <person name="Dougan E. K."/>
            <person name="Thang M."/>
            <person name="Chan C."/>
        </authorList>
    </citation>
    <scope>NUCLEOTIDE SEQUENCE</scope>
</reference>
<dbReference type="Gene3D" id="2.60.120.620">
    <property type="entry name" value="q2cbj1_9rhob like domain"/>
    <property type="match status" value="1"/>
</dbReference>
<accession>A0AA36IG84</accession>
<name>A0AA36IG84_9DINO</name>
<keyword evidence="2" id="KW-1185">Reference proteome</keyword>
<organism evidence="1 2">
    <name type="scientific">Effrenium voratum</name>
    <dbReference type="NCBI Taxonomy" id="2562239"/>
    <lineage>
        <taxon>Eukaryota</taxon>
        <taxon>Sar</taxon>
        <taxon>Alveolata</taxon>
        <taxon>Dinophyceae</taxon>
        <taxon>Suessiales</taxon>
        <taxon>Symbiodiniaceae</taxon>
        <taxon>Effrenium</taxon>
    </lineage>
</organism>
<dbReference type="SUPFAM" id="SSF51197">
    <property type="entry name" value="Clavaminate synthase-like"/>
    <property type="match status" value="1"/>
</dbReference>
<comment type="caution">
    <text evidence="1">The sequence shown here is derived from an EMBL/GenBank/DDBJ whole genome shotgun (WGS) entry which is preliminary data.</text>
</comment>
<proteinExistence type="predicted"/>
<evidence type="ECO:0000313" key="1">
    <source>
        <dbReference type="EMBL" id="CAJ1387081.1"/>
    </source>
</evidence>
<dbReference type="AlphaFoldDB" id="A0AA36IG84"/>
<sequence>MAKSPCDSYPRVLEGILSEEEVEHFVDLYRKLAESEWLKREKVAAAEGKKPPPRVLEYFTILRYIQSQEDARLDATIQKIHNKVEKCFGPGFVIVQDFWSWRAAGSVAAGRIHVDGDFWMTSAHDGFNLWILLDHREMAYGFNIFTKEDNPDLYKLVAPERVTSILPIQEAKPGMIFSEPIRLWPGVFEWGAWRSLGQNLGCILCIVSTKWFQQIINFAQRASVLPAPAFRLLISLTGWLGNLSLLPKGLELRTRKFPLQVGDALVVRQDELHVSDQEPVKDHQFRLAVGFKFMRQNQKVTQYVFTGPASKARRRFPSLRLPYGKALPDLYRMKGVDMRQEETWLQRCLNFSSLRLSS</sequence>
<gene>
    <name evidence="1" type="ORF">EVOR1521_LOCUS13225</name>
</gene>